<dbReference type="SUPFAM" id="SSF144232">
    <property type="entry name" value="HIT/MYND zinc finger-like"/>
    <property type="match status" value="1"/>
</dbReference>
<dbReference type="PANTHER" id="PTHR24171">
    <property type="entry name" value="ANKYRIN REPEAT DOMAIN-CONTAINING PROTEIN 39-RELATED"/>
    <property type="match status" value="1"/>
</dbReference>
<reference evidence="10" key="1">
    <citation type="submission" date="2023-07" db="EMBL/GenBank/DDBJ databases">
        <authorList>
            <consortium name="AG Swart"/>
            <person name="Singh M."/>
            <person name="Singh A."/>
            <person name="Seah K."/>
            <person name="Emmerich C."/>
        </authorList>
    </citation>
    <scope>NUCLEOTIDE SEQUENCE</scope>
    <source>
        <strain evidence="10">DP1</strain>
    </source>
</reference>
<dbReference type="PANTHER" id="PTHR24171:SF8">
    <property type="entry name" value="BRCA1-ASSOCIATED RING DOMAIN PROTEIN 1"/>
    <property type="match status" value="1"/>
</dbReference>
<gene>
    <name evidence="10" type="ORF">ECRASSUSDP1_LOCUS6202</name>
</gene>
<dbReference type="GO" id="GO:0085020">
    <property type="term" value="P:protein K6-linked ubiquitination"/>
    <property type="evidence" value="ECO:0007669"/>
    <property type="project" value="TreeGrafter"/>
</dbReference>
<evidence type="ECO:0000256" key="6">
    <source>
        <dbReference type="PROSITE-ProRule" id="PRU00023"/>
    </source>
</evidence>
<dbReference type="SMART" id="SM00248">
    <property type="entry name" value="ANK"/>
    <property type="match status" value="8"/>
</dbReference>
<dbReference type="Pfam" id="PF01753">
    <property type="entry name" value="zf-MYND"/>
    <property type="match status" value="1"/>
</dbReference>
<proteinExistence type="predicted"/>
<evidence type="ECO:0000256" key="4">
    <source>
        <dbReference type="ARBA" id="ARBA00022833"/>
    </source>
</evidence>
<feature type="repeat" description="ANK" evidence="6">
    <location>
        <begin position="331"/>
        <end position="363"/>
    </location>
</feature>
<evidence type="ECO:0000256" key="3">
    <source>
        <dbReference type="ARBA" id="ARBA00022771"/>
    </source>
</evidence>
<dbReference type="EMBL" id="CAMPGE010006006">
    <property type="protein sequence ID" value="CAI2364852.1"/>
    <property type="molecule type" value="Genomic_DNA"/>
</dbReference>
<name>A0AAD1UCR7_EUPCR</name>
<sequence length="545" mass="61350">MEKSKEEPSNEGEGKELGKTSESSEDNHSEDIITEPIPFNELAQGYYPMDELKTDPTYEEMIIECSSKTAKSLKYLEEVLKTKSCYIFPEKQDLEFHESGIEESKYDMKSYDSDEKSGKGSFLVPDGLAIEVGKLESLNNDSLAGDDASHNSRESIFALGAPAPDYSRKARLSKVTPLMVACMCKNHKVVKLLIKNAKKIRRWDNAAMSTFLNMQLIDKKGGLNPILIACNQGDYIIFQYLVKKGADINVKNSYHQSLLHIATKNNHLNIINILLEHRSLDFGQEDLNGMNAFSFACSIGNEEVVDIFLAYRVKCGKEGKRSFEIDCRDKLNLTPLMKAATHGYYNIVLKLLKYGANPRTRNNFGESALALSCMQENYEICERLIIAKANVNEVDYCKRTPLLKAARHNTDYSILELLLKNGAKTDIADENGNTPLHHAAIRGSEIVAEFLLNLGANPYSLNKKEQVPYELCADKSKVAFQVCPLCLKKANVSCKHCSVMKYCSIDCAKRDWPDHKKTVFPKKEPSKQSGRKQLGRRRTRPPKKS</sequence>
<dbReference type="PROSITE" id="PS50297">
    <property type="entry name" value="ANK_REP_REGION"/>
    <property type="match status" value="3"/>
</dbReference>
<feature type="repeat" description="ANK" evidence="6">
    <location>
        <begin position="397"/>
        <end position="430"/>
    </location>
</feature>
<evidence type="ECO:0000313" key="11">
    <source>
        <dbReference type="Proteomes" id="UP001295684"/>
    </source>
</evidence>
<evidence type="ECO:0000256" key="1">
    <source>
        <dbReference type="ARBA" id="ARBA00022723"/>
    </source>
</evidence>
<comment type="caution">
    <text evidence="10">The sequence shown here is derived from an EMBL/GenBank/DDBJ whole genome shotgun (WGS) entry which is preliminary data.</text>
</comment>
<feature type="region of interest" description="Disordered" evidence="8">
    <location>
        <begin position="1"/>
        <end position="39"/>
    </location>
</feature>
<feature type="domain" description="MYND-type" evidence="9">
    <location>
        <begin position="483"/>
        <end position="519"/>
    </location>
</feature>
<dbReference type="Gene3D" id="6.10.140.2220">
    <property type="match status" value="1"/>
</dbReference>
<dbReference type="SUPFAM" id="SSF48403">
    <property type="entry name" value="Ankyrin repeat"/>
    <property type="match status" value="1"/>
</dbReference>
<dbReference type="InterPro" id="IPR036770">
    <property type="entry name" value="Ankyrin_rpt-contain_sf"/>
</dbReference>
<keyword evidence="5 6" id="KW-0040">ANK repeat</keyword>
<evidence type="ECO:0000313" key="10">
    <source>
        <dbReference type="EMBL" id="CAI2364852.1"/>
    </source>
</evidence>
<dbReference type="Proteomes" id="UP001295684">
    <property type="component" value="Unassembled WGS sequence"/>
</dbReference>
<dbReference type="GO" id="GO:0004842">
    <property type="term" value="F:ubiquitin-protein transferase activity"/>
    <property type="evidence" value="ECO:0007669"/>
    <property type="project" value="TreeGrafter"/>
</dbReference>
<dbReference type="Gene3D" id="1.25.40.20">
    <property type="entry name" value="Ankyrin repeat-containing domain"/>
    <property type="match status" value="2"/>
</dbReference>
<feature type="compositionally biased region" description="Basic residues" evidence="8">
    <location>
        <begin position="529"/>
        <end position="545"/>
    </location>
</feature>
<evidence type="ECO:0000259" key="9">
    <source>
        <dbReference type="PROSITE" id="PS50865"/>
    </source>
</evidence>
<keyword evidence="4" id="KW-0862">Zinc</keyword>
<dbReference type="GO" id="GO:0008270">
    <property type="term" value="F:zinc ion binding"/>
    <property type="evidence" value="ECO:0007669"/>
    <property type="project" value="UniProtKB-KW"/>
</dbReference>
<feature type="repeat" description="ANK" evidence="6">
    <location>
        <begin position="431"/>
        <end position="463"/>
    </location>
</feature>
<keyword evidence="1" id="KW-0479">Metal-binding</keyword>
<protein>
    <recommendedName>
        <fullName evidence="9">MYND-type domain-containing protein</fullName>
    </recommendedName>
</protein>
<feature type="compositionally biased region" description="Basic and acidic residues" evidence="8">
    <location>
        <begin position="515"/>
        <end position="526"/>
    </location>
</feature>
<accession>A0AAD1UCR7</accession>
<evidence type="ECO:0000256" key="7">
    <source>
        <dbReference type="PROSITE-ProRule" id="PRU00134"/>
    </source>
</evidence>
<evidence type="ECO:0000256" key="8">
    <source>
        <dbReference type="SAM" id="MobiDB-lite"/>
    </source>
</evidence>
<feature type="region of interest" description="Disordered" evidence="8">
    <location>
        <begin position="515"/>
        <end position="545"/>
    </location>
</feature>
<evidence type="ECO:0000256" key="2">
    <source>
        <dbReference type="ARBA" id="ARBA00022737"/>
    </source>
</evidence>
<keyword evidence="2" id="KW-0677">Repeat</keyword>
<dbReference type="PROSITE" id="PS50865">
    <property type="entry name" value="ZF_MYND_2"/>
    <property type="match status" value="1"/>
</dbReference>
<organism evidence="10 11">
    <name type="scientific">Euplotes crassus</name>
    <dbReference type="NCBI Taxonomy" id="5936"/>
    <lineage>
        <taxon>Eukaryota</taxon>
        <taxon>Sar</taxon>
        <taxon>Alveolata</taxon>
        <taxon>Ciliophora</taxon>
        <taxon>Intramacronucleata</taxon>
        <taxon>Spirotrichea</taxon>
        <taxon>Hypotrichia</taxon>
        <taxon>Euplotida</taxon>
        <taxon>Euplotidae</taxon>
        <taxon>Moneuplotes</taxon>
    </lineage>
</organism>
<keyword evidence="3 7" id="KW-0863">Zinc-finger</keyword>
<dbReference type="InterPro" id="IPR002893">
    <property type="entry name" value="Znf_MYND"/>
</dbReference>
<dbReference type="AlphaFoldDB" id="A0AAD1UCR7"/>
<feature type="repeat" description="ANK" evidence="6">
    <location>
        <begin position="221"/>
        <end position="253"/>
    </location>
</feature>
<evidence type="ECO:0000256" key="5">
    <source>
        <dbReference type="ARBA" id="ARBA00023043"/>
    </source>
</evidence>
<dbReference type="PROSITE" id="PS50088">
    <property type="entry name" value="ANK_REPEAT"/>
    <property type="match status" value="4"/>
</dbReference>
<keyword evidence="11" id="KW-1185">Reference proteome</keyword>
<feature type="compositionally biased region" description="Basic and acidic residues" evidence="8">
    <location>
        <begin position="1"/>
        <end position="19"/>
    </location>
</feature>
<dbReference type="Pfam" id="PF12796">
    <property type="entry name" value="Ank_2"/>
    <property type="match status" value="3"/>
</dbReference>
<dbReference type="InterPro" id="IPR002110">
    <property type="entry name" value="Ankyrin_rpt"/>
</dbReference>